<evidence type="ECO:0000256" key="8">
    <source>
        <dbReference type="SAM" id="Phobius"/>
    </source>
</evidence>
<feature type="transmembrane region" description="Helical" evidence="8">
    <location>
        <begin position="192"/>
        <end position="211"/>
    </location>
</feature>
<dbReference type="PANTHER" id="PTHR43823:SF3">
    <property type="entry name" value="MULTIDRUG EXPORT PROTEIN MEPA"/>
    <property type="match status" value="1"/>
</dbReference>
<evidence type="ECO:0000256" key="2">
    <source>
        <dbReference type="ARBA" id="ARBA00022448"/>
    </source>
</evidence>
<dbReference type="Pfam" id="PF01554">
    <property type="entry name" value="MatE"/>
    <property type="match status" value="2"/>
</dbReference>
<keyword evidence="2" id="KW-0813">Transport</keyword>
<feature type="transmembrane region" description="Helical" evidence="8">
    <location>
        <begin position="223"/>
        <end position="243"/>
    </location>
</feature>
<evidence type="ECO:0000256" key="1">
    <source>
        <dbReference type="ARBA" id="ARBA00004651"/>
    </source>
</evidence>
<dbReference type="KEGG" id="tem:JW646_06050"/>
<reference evidence="9 10" key="1">
    <citation type="journal article" date="2023" name="Int. J. Syst. Evol. Microbiol.">
        <title>Terrisporobacter hibernicus sp. nov., isolated from bovine faeces in Northern Ireland.</title>
        <authorList>
            <person name="Mitchell M."/>
            <person name="Nguyen S.V."/>
            <person name="Connor M."/>
            <person name="Fairley D.J."/>
            <person name="Donoghue O."/>
            <person name="Marshall H."/>
            <person name="Koolman L."/>
            <person name="McMullan G."/>
            <person name="Schaffer K.E."/>
            <person name="McGrath J.W."/>
            <person name="Fanning S."/>
        </authorList>
    </citation>
    <scope>NUCLEOTIDE SEQUENCE [LARGE SCALE GENOMIC DNA]</scope>
    <source>
        <strain evidence="9 10">MCA3</strain>
    </source>
</reference>
<dbReference type="RefSeq" id="WP_228416919.1">
    <property type="nucleotide sequence ID" value="NZ_CP081135.1"/>
</dbReference>
<keyword evidence="10" id="KW-1185">Reference proteome</keyword>
<keyword evidence="5 8" id="KW-1133">Transmembrane helix</keyword>
<sequence length="503" mass="55951">MDLQVKQIKKNNKRVNLNVKKCKEDLIDKKETCLSGKKDEEESRTSATSCKEDDRQSKNNIFEKKSVNQLIAYFSIPAIISLLLESFASMIDTAFAGHLGSISSNALSAMGIIGPILSLLIAAQLIFGVSTGIAIAKEMGENSPQKINNTFKIGLYSTIIFSSIISLIIFIGQDKLLDIIGATGSIRILAKQYLNIAVIFNVFSSVGYTLVNNIRSFGYPKIEIIVVTSATIINIIFNILFTFVFHMGIVGIGLATLISEISYTLFAYIFLLRKNLWIKKSRIKFIEVKPILIFLIKIGFVQFLMQALNSLNGFTVNKILINYGEVLYIGAWAICNSIYMMLLLPLIGFTEGIQSVIAYYQGSHNEEKKKILKSKTLKYSLAYALITTTIVYVFSRGIIGVFTSDKNIIDSAISITKIMLLGFPFMGVIYTLVTFMQVSGQEENASKLELVRQVFLFIPLCIILPILISKFNIINIDPGLGVFFAMPISNIISLFFYAGAKVR</sequence>
<organism evidence="9 10">
    <name type="scientific">Terrisporobacter hibernicus</name>
    <dbReference type="NCBI Taxonomy" id="2813371"/>
    <lineage>
        <taxon>Bacteria</taxon>
        <taxon>Bacillati</taxon>
        <taxon>Bacillota</taxon>
        <taxon>Clostridia</taxon>
        <taxon>Peptostreptococcales</taxon>
        <taxon>Peptostreptococcaceae</taxon>
        <taxon>Terrisporobacter</taxon>
    </lineage>
</organism>
<evidence type="ECO:0000256" key="4">
    <source>
        <dbReference type="ARBA" id="ARBA00022692"/>
    </source>
</evidence>
<gene>
    <name evidence="9" type="ORF">JW646_06050</name>
</gene>
<proteinExistence type="predicted"/>
<evidence type="ECO:0000313" key="9">
    <source>
        <dbReference type="EMBL" id="UEL49008.1"/>
    </source>
</evidence>
<accession>A0AAX2ZI75</accession>
<dbReference type="PANTHER" id="PTHR43823">
    <property type="entry name" value="SPORULATION PROTEIN YKVU"/>
    <property type="match status" value="1"/>
</dbReference>
<dbReference type="EMBL" id="CP081135">
    <property type="protein sequence ID" value="UEL49008.1"/>
    <property type="molecule type" value="Genomic_DNA"/>
</dbReference>
<feature type="region of interest" description="Disordered" evidence="7">
    <location>
        <begin position="33"/>
        <end position="55"/>
    </location>
</feature>
<dbReference type="InterPro" id="IPR048279">
    <property type="entry name" value="MdtK-like"/>
</dbReference>
<evidence type="ECO:0000256" key="3">
    <source>
        <dbReference type="ARBA" id="ARBA00022475"/>
    </source>
</evidence>
<feature type="transmembrane region" description="Helical" evidence="8">
    <location>
        <begin position="70"/>
        <end position="91"/>
    </location>
</feature>
<feature type="transmembrane region" description="Helical" evidence="8">
    <location>
        <begin position="249"/>
        <end position="271"/>
    </location>
</feature>
<dbReference type="PIRSF" id="PIRSF006603">
    <property type="entry name" value="DinF"/>
    <property type="match status" value="1"/>
</dbReference>
<evidence type="ECO:0000256" key="5">
    <source>
        <dbReference type="ARBA" id="ARBA00022989"/>
    </source>
</evidence>
<protein>
    <submittedName>
        <fullName evidence="9">MATE family efflux transporter</fullName>
    </submittedName>
</protein>
<dbReference type="AlphaFoldDB" id="A0AAX2ZI75"/>
<feature type="transmembrane region" description="Helical" evidence="8">
    <location>
        <begin position="381"/>
        <end position="402"/>
    </location>
</feature>
<feature type="transmembrane region" description="Helical" evidence="8">
    <location>
        <begin position="153"/>
        <end position="172"/>
    </location>
</feature>
<feature type="transmembrane region" description="Helical" evidence="8">
    <location>
        <begin position="111"/>
        <end position="133"/>
    </location>
</feature>
<dbReference type="GO" id="GO:0005886">
    <property type="term" value="C:plasma membrane"/>
    <property type="evidence" value="ECO:0007669"/>
    <property type="project" value="UniProtKB-SubCell"/>
</dbReference>
<evidence type="ECO:0000256" key="6">
    <source>
        <dbReference type="ARBA" id="ARBA00023136"/>
    </source>
</evidence>
<dbReference type="InterPro" id="IPR002528">
    <property type="entry name" value="MATE_fam"/>
</dbReference>
<feature type="transmembrane region" description="Helical" evidence="8">
    <location>
        <begin position="408"/>
        <end position="433"/>
    </location>
</feature>
<feature type="transmembrane region" description="Helical" evidence="8">
    <location>
        <begin position="329"/>
        <end position="360"/>
    </location>
</feature>
<dbReference type="InterPro" id="IPR051327">
    <property type="entry name" value="MATE_MepA_subfamily"/>
</dbReference>
<keyword evidence="3" id="KW-1003">Cell membrane</keyword>
<dbReference type="Proteomes" id="UP001198983">
    <property type="component" value="Chromosome"/>
</dbReference>
<dbReference type="GO" id="GO:0015297">
    <property type="term" value="F:antiporter activity"/>
    <property type="evidence" value="ECO:0007669"/>
    <property type="project" value="InterPro"/>
</dbReference>
<evidence type="ECO:0000256" key="7">
    <source>
        <dbReference type="SAM" id="MobiDB-lite"/>
    </source>
</evidence>
<evidence type="ECO:0000313" key="10">
    <source>
        <dbReference type="Proteomes" id="UP001198983"/>
    </source>
</evidence>
<name>A0AAX2ZI75_9FIRM</name>
<feature type="transmembrane region" description="Helical" evidence="8">
    <location>
        <begin position="454"/>
        <end position="474"/>
    </location>
</feature>
<dbReference type="NCBIfam" id="TIGR00797">
    <property type="entry name" value="matE"/>
    <property type="match status" value="1"/>
</dbReference>
<comment type="subcellular location">
    <subcellularLocation>
        <location evidence="1">Cell membrane</location>
        <topology evidence="1">Multi-pass membrane protein</topology>
    </subcellularLocation>
</comment>
<feature type="transmembrane region" description="Helical" evidence="8">
    <location>
        <begin position="480"/>
        <end position="500"/>
    </location>
</feature>
<keyword evidence="4 8" id="KW-0812">Transmembrane</keyword>
<dbReference type="GO" id="GO:0042910">
    <property type="term" value="F:xenobiotic transmembrane transporter activity"/>
    <property type="evidence" value="ECO:0007669"/>
    <property type="project" value="InterPro"/>
</dbReference>
<keyword evidence="6 8" id="KW-0472">Membrane</keyword>
<feature type="transmembrane region" description="Helical" evidence="8">
    <location>
        <begin position="291"/>
        <end position="309"/>
    </location>
</feature>